<keyword evidence="2" id="KW-0472">Membrane</keyword>
<keyword evidence="2" id="KW-0812">Transmembrane</keyword>
<dbReference type="InterPro" id="IPR045584">
    <property type="entry name" value="Pilin-like"/>
</dbReference>
<gene>
    <name evidence="3" type="ORF">AA20_02920</name>
</gene>
<keyword evidence="1" id="KW-0488">Methylation</keyword>
<dbReference type="PRINTS" id="PR00813">
    <property type="entry name" value="BCTERIALGSPG"/>
</dbReference>
<sequence>MKPAFSLLELIFAIVVLGIIVSVAVPKFLDTRDSALVSTIKRDVNTAINSIQSYYLLNQKIEKLTDAMEISDSNWKVEDLKLTDKNSCLTIEVKTSSNETKNIELVVDSTKETTICKKLREAGLVSKSVELY</sequence>
<comment type="caution">
    <text evidence="3">The sequence shown here is derived from an EMBL/GenBank/DDBJ whole genome shotgun (WGS) entry which is preliminary data.</text>
</comment>
<dbReference type="SUPFAM" id="SSF54523">
    <property type="entry name" value="Pili subunits"/>
    <property type="match status" value="1"/>
</dbReference>
<organism evidence="3 4">
    <name type="scientific">Aliarcobacter butzleri L348</name>
    <dbReference type="NCBI Taxonomy" id="1447256"/>
    <lineage>
        <taxon>Bacteria</taxon>
        <taxon>Pseudomonadati</taxon>
        <taxon>Campylobacterota</taxon>
        <taxon>Epsilonproteobacteria</taxon>
        <taxon>Campylobacterales</taxon>
        <taxon>Arcobacteraceae</taxon>
        <taxon>Aliarcobacter</taxon>
    </lineage>
</organism>
<proteinExistence type="predicted"/>
<protein>
    <recommendedName>
        <fullName evidence="5">Transformation system protein</fullName>
    </recommendedName>
</protein>
<dbReference type="Gene3D" id="3.30.700.10">
    <property type="entry name" value="Glycoprotein, Type 4 Pilin"/>
    <property type="match status" value="1"/>
</dbReference>
<keyword evidence="2" id="KW-1133">Transmembrane helix</keyword>
<dbReference type="PATRIC" id="fig|1447256.3.peg.562"/>
<dbReference type="NCBIfam" id="TIGR02532">
    <property type="entry name" value="IV_pilin_GFxxxE"/>
    <property type="match status" value="1"/>
</dbReference>
<evidence type="ECO:0000256" key="1">
    <source>
        <dbReference type="ARBA" id="ARBA00022481"/>
    </source>
</evidence>
<evidence type="ECO:0000256" key="2">
    <source>
        <dbReference type="SAM" id="Phobius"/>
    </source>
</evidence>
<dbReference type="AlphaFoldDB" id="A0A0G9K561"/>
<evidence type="ECO:0000313" key="4">
    <source>
        <dbReference type="Proteomes" id="UP000035514"/>
    </source>
</evidence>
<feature type="transmembrane region" description="Helical" evidence="2">
    <location>
        <begin position="6"/>
        <end position="25"/>
    </location>
</feature>
<dbReference type="InterPro" id="IPR000983">
    <property type="entry name" value="Bac_GSPG_pilin"/>
</dbReference>
<reference evidence="3 4" key="1">
    <citation type="submission" date="2014-01" db="EMBL/GenBank/DDBJ databases">
        <title>Development of a Comparative Genomic Fingerprinting Assay for High Resolution Genotyping of Arcobacter butzleri.</title>
        <authorList>
            <person name="Webb A.L."/>
            <person name="Inglis G.D."/>
            <person name="Kruczkiewicz P."/>
            <person name="Selinger L.B."/>
            <person name="Taboada E.N."/>
        </authorList>
    </citation>
    <scope>NUCLEOTIDE SEQUENCE [LARGE SCALE GENOMIC DNA]</scope>
    <source>
        <strain evidence="3 4">L348</strain>
    </source>
</reference>
<dbReference type="RefSeq" id="WP_046996305.1">
    <property type="nucleotide sequence ID" value="NZ_JAIQ01000063.1"/>
</dbReference>
<dbReference type="Proteomes" id="UP000035514">
    <property type="component" value="Unassembled WGS sequence"/>
</dbReference>
<accession>A0A0G9K561</accession>
<dbReference type="InterPro" id="IPR012902">
    <property type="entry name" value="N_methyl_site"/>
</dbReference>
<dbReference type="GO" id="GO:0015628">
    <property type="term" value="P:protein secretion by the type II secretion system"/>
    <property type="evidence" value="ECO:0007669"/>
    <property type="project" value="InterPro"/>
</dbReference>
<evidence type="ECO:0008006" key="5">
    <source>
        <dbReference type="Google" id="ProtNLM"/>
    </source>
</evidence>
<dbReference type="EMBL" id="JAIQ01000063">
    <property type="protein sequence ID" value="KLE01627.1"/>
    <property type="molecule type" value="Genomic_DNA"/>
</dbReference>
<evidence type="ECO:0000313" key="3">
    <source>
        <dbReference type="EMBL" id="KLE01627.1"/>
    </source>
</evidence>
<dbReference type="GO" id="GO:0015627">
    <property type="term" value="C:type II protein secretion system complex"/>
    <property type="evidence" value="ECO:0007669"/>
    <property type="project" value="InterPro"/>
</dbReference>
<name>A0A0G9K561_9BACT</name>